<sequence length="672" mass="73045">MATKRGKSSLTDDARAGSRSPSPELTPAQKRMRTIAKRRAEAAAVVGEDGPLKKSTRRSAAASKNKAGSQPPQDVRRKAPIADTHGAAPPPPKKAKKSQHAAEDGPAERANLSAAEDDDATLTPPMGGFEKEDGRRLSPDPTALARTGGSYVEVSDDGKSDVSEGGVPEKEEIWVEESDDEEAGAGSRKTRRFYAGVPQWEGSDGASPAPQLTARDSHLEALAEADVADFDFNSVPKRDHAVGRSSHTNANRREDSIPAARKAGKTKGAGAAVPVKARAKALSAAGDARVEGHDERRGGASRTPAVRAMSVHDEAGDLDDWRVERADERARGPNDKAMEVGRHAKEGERARADGAGTSTPRAHTAGSWPSRTNFKRVSGTRISLGDQSLEVREVISTAAADEVPYTICFEDSYPDEERRVELLRNGLVRTAEKLNEKDIAARLQKDEYYVKLMVKIPEARVSNYRKNFKDAAIDTVQLMYGLENFPEAKYVQRMQKILEPEARLYIFPGEFDGPKMALLSNRPFCHPAISNVINKVCFGHRASRRFPRDYYVDIAQNKDKPELPRAMVAVAATAIEAGLRAFALDPRAASKIDFSGDVFGKVYKEHYNTLRRLKKKKPRAYSVLMSTLYEAASKGCDRRGEGTDSDADGSSTSSESDGLIDIDAFEKAFGGQ</sequence>
<organism evidence="1 2">
    <name type="scientific">Auriscalpium vulgare</name>
    <dbReference type="NCBI Taxonomy" id="40419"/>
    <lineage>
        <taxon>Eukaryota</taxon>
        <taxon>Fungi</taxon>
        <taxon>Dikarya</taxon>
        <taxon>Basidiomycota</taxon>
        <taxon>Agaricomycotina</taxon>
        <taxon>Agaricomycetes</taxon>
        <taxon>Russulales</taxon>
        <taxon>Auriscalpiaceae</taxon>
        <taxon>Auriscalpium</taxon>
    </lineage>
</organism>
<dbReference type="EMBL" id="MU276199">
    <property type="protein sequence ID" value="KAI0040395.1"/>
    <property type="molecule type" value="Genomic_DNA"/>
</dbReference>
<reference evidence="1" key="1">
    <citation type="submission" date="2021-02" db="EMBL/GenBank/DDBJ databases">
        <authorList>
            <consortium name="DOE Joint Genome Institute"/>
            <person name="Ahrendt S."/>
            <person name="Looney B.P."/>
            <person name="Miyauchi S."/>
            <person name="Morin E."/>
            <person name="Drula E."/>
            <person name="Courty P.E."/>
            <person name="Chicoki N."/>
            <person name="Fauchery L."/>
            <person name="Kohler A."/>
            <person name="Kuo A."/>
            <person name="Labutti K."/>
            <person name="Pangilinan J."/>
            <person name="Lipzen A."/>
            <person name="Riley R."/>
            <person name="Andreopoulos W."/>
            <person name="He G."/>
            <person name="Johnson J."/>
            <person name="Barry K.W."/>
            <person name="Grigoriev I.V."/>
            <person name="Nagy L."/>
            <person name="Hibbett D."/>
            <person name="Henrissat B."/>
            <person name="Matheny P.B."/>
            <person name="Labbe J."/>
            <person name="Martin F."/>
        </authorList>
    </citation>
    <scope>NUCLEOTIDE SEQUENCE</scope>
    <source>
        <strain evidence="1">FP105234-sp</strain>
    </source>
</reference>
<proteinExistence type="predicted"/>
<evidence type="ECO:0000313" key="1">
    <source>
        <dbReference type="EMBL" id="KAI0040395.1"/>
    </source>
</evidence>
<reference evidence="1" key="2">
    <citation type="journal article" date="2022" name="New Phytol.">
        <title>Evolutionary transition to the ectomycorrhizal habit in the genomes of a hyperdiverse lineage of mushroom-forming fungi.</title>
        <authorList>
            <person name="Looney B."/>
            <person name="Miyauchi S."/>
            <person name="Morin E."/>
            <person name="Drula E."/>
            <person name="Courty P.E."/>
            <person name="Kohler A."/>
            <person name="Kuo A."/>
            <person name="LaButti K."/>
            <person name="Pangilinan J."/>
            <person name="Lipzen A."/>
            <person name="Riley R."/>
            <person name="Andreopoulos W."/>
            <person name="He G."/>
            <person name="Johnson J."/>
            <person name="Nolan M."/>
            <person name="Tritt A."/>
            <person name="Barry K.W."/>
            <person name="Grigoriev I.V."/>
            <person name="Nagy L.G."/>
            <person name="Hibbett D."/>
            <person name="Henrissat B."/>
            <person name="Matheny P.B."/>
            <person name="Labbe J."/>
            <person name="Martin F.M."/>
        </authorList>
    </citation>
    <scope>NUCLEOTIDE SEQUENCE</scope>
    <source>
        <strain evidence="1">FP105234-sp</strain>
    </source>
</reference>
<accession>A0ACB8R9C6</accession>
<gene>
    <name evidence="1" type="ORF">FA95DRAFT_1611823</name>
</gene>
<name>A0ACB8R9C6_9AGAM</name>
<dbReference type="Proteomes" id="UP000814033">
    <property type="component" value="Unassembled WGS sequence"/>
</dbReference>
<comment type="caution">
    <text evidence="1">The sequence shown here is derived from an EMBL/GenBank/DDBJ whole genome shotgun (WGS) entry which is preliminary data.</text>
</comment>
<keyword evidence="2" id="KW-1185">Reference proteome</keyword>
<protein>
    <submittedName>
        <fullName evidence="1">Uncharacterized protein</fullName>
    </submittedName>
</protein>
<evidence type="ECO:0000313" key="2">
    <source>
        <dbReference type="Proteomes" id="UP000814033"/>
    </source>
</evidence>